<comment type="caution">
    <text evidence="3">The sequence shown here is derived from an EMBL/GenBank/DDBJ whole genome shotgun (WGS) entry which is preliminary data.</text>
</comment>
<keyword evidence="4" id="KW-1185">Reference proteome</keyword>
<sequence>MSSLNPYAASYVPLSKKEPSRVTFGTEKGSYNHDGRNLFYSSSSASHNMPGDFQPASNSFGSSSQNAALLPDDLFTDEDHIDMDIEFLKMSFPDISVQSLRDIYILNEEDLDAAIDMLDQLEFDDNVDYSGSLPDTLDIGDVSYPAVSADSASSKQKNVAAEANTSHNPSASSKLS</sequence>
<name>A0AAV1Y1N2_LUPLU</name>
<evidence type="ECO:0000313" key="4">
    <source>
        <dbReference type="Proteomes" id="UP001497480"/>
    </source>
</evidence>
<protein>
    <recommendedName>
        <fullName evidence="2">CUE domain-containing protein</fullName>
    </recommendedName>
</protein>
<feature type="region of interest" description="Disordered" evidence="1">
    <location>
        <begin position="151"/>
        <end position="176"/>
    </location>
</feature>
<dbReference type="AlphaFoldDB" id="A0AAV1Y1N2"/>
<dbReference type="Proteomes" id="UP001497480">
    <property type="component" value="Unassembled WGS sequence"/>
</dbReference>
<organism evidence="3 4">
    <name type="scientific">Lupinus luteus</name>
    <name type="common">European yellow lupine</name>
    <dbReference type="NCBI Taxonomy" id="3873"/>
    <lineage>
        <taxon>Eukaryota</taxon>
        <taxon>Viridiplantae</taxon>
        <taxon>Streptophyta</taxon>
        <taxon>Embryophyta</taxon>
        <taxon>Tracheophyta</taxon>
        <taxon>Spermatophyta</taxon>
        <taxon>Magnoliopsida</taxon>
        <taxon>eudicotyledons</taxon>
        <taxon>Gunneridae</taxon>
        <taxon>Pentapetalae</taxon>
        <taxon>rosids</taxon>
        <taxon>fabids</taxon>
        <taxon>Fabales</taxon>
        <taxon>Fabaceae</taxon>
        <taxon>Papilionoideae</taxon>
        <taxon>50 kb inversion clade</taxon>
        <taxon>genistoids sensu lato</taxon>
        <taxon>core genistoids</taxon>
        <taxon>Genisteae</taxon>
        <taxon>Lupinus</taxon>
    </lineage>
</organism>
<dbReference type="PROSITE" id="PS51140">
    <property type="entry name" value="CUE"/>
    <property type="match status" value="1"/>
</dbReference>
<evidence type="ECO:0000259" key="2">
    <source>
        <dbReference type="PROSITE" id="PS51140"/>
    </source>
</evidence>
<reference evidence="3 4" key="1">
    <citation type="submission" date="2024-03" db="EMBL/GenBank/DDBJ databases">
        <authorList>
            <person name="Martinez-Hernandez J."/>
        </authorList>
    </citation>
    <scope>NUCLEOTIDE SEQUENCE [LARGE SCALE GENOMIC DNA]</scope>
</reference>
<feature type="domain" description="CUE" evidence="2">
    <location>
        <begin position="80"/>
        <end position="123"/>
    </location>
</feature>
<evidence type="ECO:0000313" key="3">
    <source>
        <dbReference type="EMBL" id="CAL0327241.1"/>
    </source>
</evidence>
<proteinExistence type="predicted"/>
<dbReference type="InterPro" id="IPR041806">
    <property type="entry name" value="CID5/6/7_CUE"/>
</dbReference>
<evidence type="ECO:0000256" key="1">
    <source>
        <dbReference type="SAM" id="MobiDB-lite"/>
    </source>
</evidence>
<dbReference type="CDD" id="cd14371">
    <property type="entry name" value="CUE_CID7_like"/>
    <property type="match status" value="1"/>
</dbReference>
<gene>
    <name evidence="3" type="ORF">LLUT_LOCUS28301</name>
</gene>
<dbReference type="PANTHER" id="PTHR37252">
    <property type="entry name" value="POLYADENYLATE-BINDING PROTEIN-INTERACTING PROTEIN 6"/>
    <property type="match status" value="1"/>
</dbReference>
<dbReference type="EMBL" id="CAXHTB010000020">
    <property type="protein sequence ID" value="CAL0327241.1"/>
    <property type="molecule type" value="Genomic_DNA"/>
</dbReference>
<dbReference type="GO" id="GO:0043130">
    <property type="term" value="F:ubiquitin binding"/>
    <property type="evidence" value="ECO:0007669"/>
    <property type="project" value="InterPro"/>
</dbReference>
<dbReference type="InterPro" id="IPR003892">
    <property type="entry name" value="CUE"/>
</dbReference>
<dbReference type="InterPro" id="IPR038981">
    <property type="entry name" value="CID5/CID6"/>
</dbReference>
<dbReference type="PANTHER" id="PTHR37252:SF3">
    <property type="entry name" value="POLYADENYLATE-BINDING PROTEIN-INTERACTING PROTEIN 6"/>
    <property type="match status" value="1"/>
</dbReference>
<accession>A0AAV1Y1N2</accession>